<gene>
    <name evidence="3" type="ORF">TRIATDRAFT_285954</name>
</gene>
<feature type="region of interest" description="Disordered" evidence="2">
    <location>
        <begin position="283"/>
        <end position="345"/>
    </location>
</feature>
<protein>
    <submittedName>
        <fullName evidence="3">Uncharacterized protein</fullName>
    </submittedName>
</protein>
<organism evidence="3 4">
    <name type="scientific">Hypocrea atroviridis (strain ATCC 20476 / IMI 206040)</name>
    <name type="common">Trichoderma atroviride</name>
    <dbReference type="NCBI Taxonomy" id="452589"/>
    <lineage>
        <taxon>Eukaryota</taxon>
        <taxon>Fungi</taxon>
        <taxon>Dikarya</taxon>
        <taxon>Ascomycota</taxon>
        <taxon>Pezizomycotina</taxon>
        <taxon>Sordariomycetes</taxon>
        <taxon>Hypocreomycetidae</taxon>
        <taxon>Hypocreales</taxon>
        <taxon>Hypocreaceae</taxon>
        <taxon>Trichoderma</taxon>
    </lineage>
</organism>
<proteinExistence type="predicted"/>
<sequence>MSLGNGLALFDTLRKAARVVWLYFVTTVQHIDRDLKPYICLFEECSDGHSAYPTFNEWCRHMKLHDSRWHQKIYLTPNWVCPLCAVSENVYNSPQALYLHLTGSHALEIDGEDLNDDFKSNSVDIDEENTRSFISKDTDLGRSSHQSSLRDVTMEDIDGEKAMRPCKTQTAPTSQQGGSPSQLDRSTAVPSRLSNIAPRPPQPALGSNTPPPVLPVIQLQADATASNSQPPSQLALENKSDTGDEGTFSPDISGTLMATKTASLSPPEGDAILNDKVDFARSTKDSTTVPDGFGTNAISPKSPRRANLGKSLTLAPWQDDSAVQDGFDPKPEPESASPSGERPKTYPLTKFPGYDFFEAIDKGDIPTIERLLENGADLEVADEFGRTPLWRAPEARDMIQDDKPRVSARWTNPITEAFDKMVNSLSLNYFLEELI</sequence>
<dbReference type="Gene3D" id="1.25.40.20">
    <property type="entry name" value="Ankyrin repeat-containing domain"/>
    <property type="match status" value="1"/>
</dbReference>
<dbReference type="EMBL" id="ABDG02000026">
    <property type="protein sequence ID" value="EHK43341.1"/>
    <property type="molecule type" value="Genomic_DNA"/>
</dbReference>
<evidence type="ECO:0000256" key="1">
    <source>
        <dbReference type="ARBA" id="ARBA00022723"/>
    </source>
</evidence>
<keyword evidence="1" id="KW-0479">Metal-binding</keyword>
<dbReference type="SUPFAM" id="SSF48403">
    <property type="entry name" value="Ankyrin repeat"/>
    <property type="match status" value="1"/>
</dbReference>
<evidence type="ECO:0000256" key="2">
    <source>
        <dbReference type="SAM" id="MobiDB-lite"/>
    </source>
</evidence>
<dbReference type="OrthoDB" id="4574581at2759"/>
<keyword evidence="4" id="KW-1185">Reference proteome</keyword>
<comment type="caution">
    <text evidence="3">The sequence shown here is derived from an EMBL/GenBank/DDBJ whole genome shotgun (WGS) entry which is preliminary data.</text>
</comment>
<dbReference type="PROSITE" id="PS00202">
    <property type="entry name" value="RUBREDOXIN"/>
    <property type="match status" value="1"/>
</dbReference>
<feature type="compositionally biased region" description="Polar residues" evidence="2">
    <location>
        <begin position="221"/>
        <end position="232"/>
    </location>
</feature>
<feature type="compositionally biased region" description="Pro residues" evidence="2">
    <location>
        <begin position="198"/>
        <end position="214"/>
    </location>
</feature>
<dbReference type="Proteomes" id="UP000005426">
    <property type="component" value="Unassembled WGS sequence"/>
</dbReference>
<feature type="region of interest" description="Disordered" evidence="2">
    <location>
        <begin position="136"/>
        <end position="254"/>
    </location>
</feature>
<dbReference type="AlphaFoldDB" id="G9P1K7"/>
<evidence type="ECO:0000313" key="4">
    <source>
        <dbReference type="Proteomes" id="UP000005426"/>
    </source>
</evidence>
<name>G9P1K7_HYPAI</name>
<evidence type="ECO:0000313" key="3">
    <source>
        <dbReference type="EMBL" id="EHK43341.1"/>
    </source>
</evidence>
<reference evidence="3 4" key="1">
    <citation type="journal article" date="2011" name="Genome Biol.">
        <title>Comparative genome sequence analysis underscores mycoparasitism as the ancestral life style of Trichoderma.</title>
        <authorList>
            <person name="Kubicek C.P."/>
            <person name="Herrera-Estrella A."/>
            <person name="Seidl-Seiboth V."/>
            <person name="Martinez D.A."/>
            <person name="Druzhinina I.S."/>
            <person name="Thon M."/>
            <person name="Zeilinger S."/>
            <person name="Casas-Flores S."/>
            <person name="Horwitz B.A."/>
            <person name="Mukherjee P.K."/>
            <person name="Mukherjee M."/>
            <person name="Kredics L."/>
            <person name="Alcaraz L.D."/>
            <person name="Aerts A."/>
            <person name="Antal Z."/>
            <person name="Atanasova L."/>
            <person name="Cervantes-Badillo M.G."/>
            <person name="Challacombe J."/>
            <person name="Chertkov O."/>
            <person name="McCluskey K."/>
            <person name="Coulpier F."/>
            <person name="Deshpande N."/>
            <person name="von Doehren H."/>
            <person name="Ebbole D.J."/>
            <person name="Esquivel-Naranjo E.U."/>
            <person name="Fekete E."/>
            <person name="Flipphi M."/>
            <person name="Glaser F."/>
            <person name="Gomez-Rodriguez E.Y."/>
            <person name="Gruber S."/>
            <person name="Han C."/>
            <person name="Henrissat B."/>
            <person name="Hermosa R."/>
            <person name="Hernandez-Onate M."/>
            <person name="Karaffa L."/>
            <person name="Kosti I."/>
            <person name="Le Crom S."/>
            <person name="Lindquist E."/>
            <person name="Lucas S."/>
            <person name="Luebeck M."/>
            <person name="Luebeck P.S."/>
            <person name="Margeot A."/>
            <person name="Metz B."/>
            <person name="Misra M."/>
            <person name="Nevalainen H."/>
            <person name="Omann M."/>
            <person name="Packer N."/>
            <person name="Perrone G."/>
            <person name="Uresti-Rivera E.E."/>
            <person name="Salamov A."/>
            <person name="Schmoll M."/>
            <person name="Seiboth B."/>
            <person name="Shapiro H."/>
            <person name="Sukno S."/>
            <person name="Tamayo-Ramos J.A."/>
            <person name="Tisch D."/>
            <person name="Wiest A."/>
            <person name="Wilkinson H.H."/>
            <person name="Zhang M."/>
            <person name="Coutinho P.M."/>
            <person name="Kenerley C.M."/>
            <person name="Monte E."/>
            <person name="Baker S.E."/>
            <person name="Grigoriev I.V."/>
        </authorList>
    </citation>
    <scope>NUCLEOTIDE SEQUENCE [LARGE SCALE GENOMIC DNA]</scope>
    <source>
        <strain evidence="4">ATCC 20476 / IMI 206040</strain>
    </source>
</reference>
<dbReference type="HOGENOM" id="CLU_630152_0_0_1"/>
<feature type="compositionally biased region" description="Polar residues" evidence="2">
    <location>
        <begin position="167"/>
        <end position="194"/>
    </location>
</feature>
<dbReference type="InterPro" id="IPR036770">
    <property type="entry name" value="Ankyrin_rpt-contain_sf"/>
</dbReference>
<dbReference type="InterPro" id="IPR018527">
    <property type="entry name" value="Rubredoxin_Fe_BS"/>
</dbReference>
<dbReference type="STRING" id="452589.G9P1K7"/>
<accession>G9P1K7</accession>
<dbReference type="GO" id="GO:0046872">
    <property type="term" value="F:metal ion binding"/>
    <property type="evidence" value="ECO:0007669"/>
    <property type="project" value="UniProtKB-KW"/>
</dbReference>